<evidence type="ECO:0000313" key="2">
    <source>
        <dbReference type="Proteomes" id="UP000805193"/>
    </source>
</evidence>
<proteinExistence type="predicted"/>
<feature type="non-terminal residue" evidence="1">
    <location>
        <position position="300"/>
    </location>
</feature>
<keyword evidence="2" id="KW-1185">Reference proteome</keyword>
<gene>
    <name evidence="1" type="ORF">HPB47_005870</name>
</gene>
<organism evidence="1 2">
    <name type="scientific">Ixodes persulcatus</name>
    <name type="common">Taiga tick</name>
    <dbReference type="NCBI Taxonomy" id="34615"/>
    <lineage>
        <taxon>Eukaryota</taxon>
        <taxon>Metazoa</taxon>
        <taxon>Ecdysozoa</taxon>
        <taxon>Arthropoda</taxon>
        <taxon>Chelicerata</taxon>
        <taxon>Arachnida</taxon>
        <taxon>Acari</taxon>
        <taxon>Parasitiformes</taxon>
        <taxon>Ixodida</taxon>
        <taxon>Ixodoidea</taxon>
        <taxon>Ixodidae</taxon>
        <taxon>Ixodinae</taxon>
        <taxon>Ixodes</taxon>
    </lineage>
</organism>
<dbReference type="EMBL" id="JABSTQ010010881">
    <property type="protein sequence ID" value="KAG0417125.1"/>
    <property type="molecule type" value="Genomic_DNA"/>
</dbReference>
<comment type="caution">
    <text evidence="1">The sequence shown here is derived from an EMBL/GenBank/DDBJ whole genome shotgun (WGS) entry which is preliminary data.</text>
</comment>
<name>A0AC60PC87_IXOPE</name>
<sequence>MIVSAYKSSKEREAFVGSLSLEVAGRFSYAFIERQSLKRGALAAWNEAAKSIIHLVTSKAQKSFYDDELEWRDKPVFKRYIKLLQTHQPVLFGLSSLLVGFSVLLLVSGLLFITIRALGVSRGHHLLNVTDAYKKRFWRLFKLQIFCIGGLGCWLLALYVSNEGIRLGFAEMVSAEVHLQAGSVMFFKDMETSIEEIIEGDVKPALEQQLRRISNDAVFEYFERTYIGVPFGRNRTRREPPFPPSLWSFHERVVDELPKTNNSVEAWHRSLQSSLGFQHPDPYRLIEALKTEQSLTQQKM</sequence>
<reference evidence="1 2" key="1">
    <citation type="journal article" date="2020" name="Cell">
        <title>Large-Scale Comparative Analyses of Tick Genomes Elucidate Their Genetic Diversity and Vector Capacities.</title>
        <authorList>
            <consortium name="Tick Genome and Microbiome Consortium (TIGMIC)"/>
            <person name="Jia N."/>
            <person name="Wang J."/>
            <person name="Shi W."/>
            <person name="Du L."/>
            <person name="Sun Y."/>
            <person name="Zhan W."/>
            <person name="Jiang J.F."/>
            <person name="Wang Q."/>
            <person name="Zhang B."/>
            <person name="Ji P."/>
            <person name="Bell-Sakyi L."/>
            <person name="Cui X.M."/>
            <person name="Yuan T.T."/>
            <person name="Jiang B.G."/>
            <person name="Yang W.F."/>
            <person name="Lam T.T."/>
            <person name="Chang Q.C."/>
            <person name="Ding S.J."/>
            <person name="Wang X.J."/>
            <person name="Zhu J.G."/>
            <person name="Ruan X.D."/>
            <person name="Zhao L."/>
            <person name="Wei J.T."/>
            <person name="Ye R.Z."/>
            <person name="Que T.C."/>
            <person name="Du C.H."/>
            <person name="Zhou Y.H."/>
            <person name="Cheng J.X."/>
            <person name="Dai P.F."/>
            <person name="Guo W.B."/>
            <person name="Han X.H."/>
            <person name="Huang E.J."/>
            <person name="Li L.F."/>
            <person name="Wei W."/>
            <person name="Gao Y.C."/>
            <person name="Liu J.Z."/>
            <person name="Shao H.Z."/>
            <person name="Wang X."/>
            <person name="Wang C.C."/>
            <person name="Yang T.C."/>
            <person name="Huo Q.B."/>
            <person name="Li W."/>
            <person name="Chen H.Y."/>
            <person name="Chen S.E."/>
            <person name="Zhou L.G."/>
            <person name="Ni X.B."/>
            <person name="Tian J.H."/>
            <person name="Sheng Y."/>
            <person name="Liu T."/>
            <person name="Pan Y.S."/>
            <person name="Xia L.Y."/>
            <person name="Li J."/>
            <person name="Zhao F."/>
            <person name="Cao W.C."/>
        </authorList>
    </citation>
    <scope>NUCLEOTIDE SEQUENCE [LARGE SCALE GENOMIC DNA]</scope>
    <source>
        <strain evidence="1">Iper-2018</strain>
    </source>
</reference>
<dbReference type="Proteomes" id="UP000805193">
    <property type="component" value="Unassembled WGS sequence"/>
</dbReference>
<accession>A0AC60PC87</accession>
<evidence type="ECO:0000313" key="1">
    <source>
        <dbReference type="EMBL" id="KAG0417125.1"/>
    </source>
</evidence>
<protein>
    <submittedName>
        <fullName evidence="1">Uncharacterized protein</fullName>
    </submittedName>
</protein>